<name>A0AAE0K7K7_9PEZI</name>
<comment type="caution">
    <text evidence="2">The sequence shown here is derived from an EMBL/GenBank/DDBJ whole genome shotgun (WGS) entry which is preliminary data.</text>
</comment>
<dbReference type="EMBL" id="JAULSN010000005">
    <property type="protein sequence ID" value="KAK3370835.1"/>
    <property type="molecule type" value="Genomic_DNA"/>
</dbReference>
<proteinExistence type="predicted"/>
<dbReference type="PANTHER" id="PTHR21310">
    <property type="entry name" value="AMINOGLYCOSIDE PHOSPHOTRANSFERASE-RELATED-RELATED"/>
    <property type="match status" value="1"/>
</dbReference>
<evidence type="ECO:0000313" key="3">
    <source>
        <dbReference type="Proteomes" id="UP001287356"/>
    </source>
</evidence>
<dbReference type="AlphaFoldDB" id="A0AAE0K7K7"/>
<dbReference type="Proteomes" id="UP001287356">
    <property type="component" value="Unassembled WGS sequence"/>
</dbReference>
<sequence length="516" mass="59017">MPSTIELVDRRPITYESAINKDENFINQAAYVAAMEAFYVQLRKERDAIISVIRHHLNLGPPHTHIVTIAPEKQWIRGSFNICIPVEVRGGAPTPQKLLLRCPFPFKLAEARYPGTVDEKMGCEVGVYAWMQHQCPDIRIPHLYGFGFSEQRQGAQFTHESHRPLYVRAIQILRRLTYRLLRYPTLSYYTRHPASPDGRLSTAYILLEHIGLETGQMLSNTWSRQRQETERRQRLFRGLARIMLSLARVPQPHIGSFQFHNNGVVTLTNRPLTCAIMMLENDGTPRTIGQHKTFTSVHAFASDMLSFHDNRFLSHPNAAFDVEDCRGHMAARVVLRALLHRYTDPLQAGPLLLQLTDLHPSNILVDDDWNVVCLIDLEWVCALPAAMLSAPYWLTGRGIDQITDEHLIEFDKVRREFIDIFEQEEHEASGGGGHSISQVMHSSWDSGGVWFWHSITSVNAMFGLVNKHLCPSTELYLPQVTAALSKFWCDDAEAVVEKKLAEFHEYDTKLKRLFAE</sequence>
<feature type="domain" description="Aminoglycoside phosphotransferase" evidence="1">
    <location>
        <begin position="226"/>
        <end position="381"/>
    </location>
</feature>
<evidence type="ECO:0000259" key="1">
    <source>
        <dbReference type="Pfam" id="PF01636"/>
    </source>
</evidence>
<dbReference type="InterPro" id="IPR011009">
    <property type="entry name" value="Kinase-like_dom_sf"/>
</dbReference>
<accession>A0AAE0K7K7</accession>
<evidence type="ECO:0000313" key="2">
    <source>
        <dbReference type="EMBL" id="KAK3370835.1"/>
    </source>
</evidence>
<dbReference type="InterPro" id="IPR051678">
    <property type="entry name" value="AGP_Transferase"/>
</dbReference>
<dbReference type="SUPFAM" id="SSF56112">
    <property type="entry name" value="Protein kinase-like (PK-like)"/>
    <property type="match status" value="1"/>
</dbReference>
<protein>
    <recommendedName>
        <fullName evidence="1">Aminoglycoside phosphotransferase domain-containing protein</fullName>
    </recommendedName>
</protein>
<keyword evidence="3" id="KW-1185">Reference proteome</keyword>
<dbReference type="InterPro" id="IPR002575">
    <property type="entry name" value="Aminoglycoside_PTrfase"/>
</dbReference>
<reference evidence="2" key="1">
    <citation type="journal article" date="2023" name="Mol. Phylogenet. Evol.">
        <title>Genome-scale phylogeny and comparative genomics of the fungal order Sordariales.</title>
        <authorList>
            <person name="Hensen N."/>
            <person name="Bonometti L."/>
            <person name="Westerberg I."/>
            <person name="Brannstrom I.O."/>
            <person name="Guillou S."/>
            <person name="Cros-Aarteil S."/>
            <person name="Calhoun S."/>
            <person name="Haridas S."/>
            <person name="Kuo A."/>
            <person name="Mondo S."/>
            <person name="Pangilinan J."/>
            <person name="Riley R."/>
            <person name="LaButti K."/>
            <person name="Andreopoulos B."/>
            <person name="Lipzen A."/>
            <person name="Chen C."/>
            <person name="Yan M."/>
            <person name="Daum C."/>
            <person name="Ng V."/>
            <person name="Clum A."/>
            <person name="Steindorff A."/>
            <person name="Ohm R.A."/>
            <person name="Martin F."/>
            <person name="Silar P."/>
            <person name="Natvig D.O."/>
            <person name="Lalanne C."/>
            <person name="Gautier V."/>
            <person name="Ament-Velasquez S.L."/>
            <person name="Kruys A."/>
            <person name="Hutchinson M.I."/>
            <person name="Powell A.J."/>
            <person name="Barry K."/>
            <person name="Miller A.N."/>
            <person name="Grigoriev I.V."/>
            <person name="Debuchy R."/>
            <person name="Gladieux P."/>
            <person name="Hiltunen Thoren M."/>
            <person name="Johannesson H."/>
        </authorList>
    </citation>
    <scope>NUCLEOTIDE SEQUENCE</scope>
    <source>
        <strain evidence="2">CBS 958.72</strain>
    </source>
</reference>
<gene>
    <name evidence="2" type="ORF">B0T24DRAFT_300918</name>
</gene>
<dbReference type="PANTHER" id="PTHR21310:SF37">
    <property type="entry name" value="AMINOGLYCOSIDE PHOSPHOTRANSFERASE DOMAIN-CONTAINING PROTEIN"/>
    <property type="match status" value="1"/>
</dbReference>
<reference evidence="2" key="2">
    <citation type="submission" date="2023-06" db="EMBL/GenBank/DDBJ databases">
        <authorList>
            <consortium name="Lawrence Berkeley National Laboratory"/>
            <person name="Haridas S."/>
            <person name="Hensen N."/>
            <person name="Bonometti L."/>
            <person name="Westerberg I."/>
            <person name="Brannstrom I.O."/>
            <person name="Guillou S."/>
            <person name="Cros-Aarteil S."/>
            <person name="Calhoun S."/>
            <person name="Kuo A."/>
            <person name="Mondo S."/>
            <person name="Pangilinan J."/>
            <person name="Riley R."/>
            <person name="Labutti K."/>
            <person name="Andreopoulos B."/>
            <person name="Lipzen A."/>
            <person name="Chen C."/>
            <person name="Yanf M."/>
            <person name="Daum C."/>
            <person name="Ng V."/>
            <person name="Clum A."/>
            <person name="Steindorff A."/>
            <person name="Ohm R."/>
            <person name="Martin F."/>
            <person name="Silar P."/>
            <person name="Natvig D."/>
            <person name="Lalanne C."/>
            <person name="Gautier V."/>
            <person name="Ament-Velasquez S.L."/>
            <person name="Kruys A."/>
            <person name="Hutchinson M.I."/>
            <person name="Powell A.J."/>
            <person name="Barry K."/>
            <person name="Miller A.N."/>
            <person name="Grigoriev I.V."/>
            <person name="Debuchy R."/>
            <person name="Gladieux P."/>
            <person name="Thoren M.H."/>
            <person name="Johannesson H."/>
        </authorList>
    </citation>
    <scope>NUCLEOTIDE SEQUENCE</scope>
    <source>
        <strain evidence="2">CBS 958.72</strain>
    </source>
</reference>
<dbReference type="Pfam" id="PF01636">
    <property type="entry name" value="APH"/>
    <property type="match status" value="1"/>
</dbReference>
<organism evidence="2 3">
    <name type="scientific">Lasiosphaeria ovina</name>
    <dbReference type="NCBI Taxonomy" id="92902"/>
    <lineage>
        <taxon>Eukaryota</taxon>
        <taxon>Fungi</taxon>
        <taxon>Dikarya</taxon>
        <taxon>Ascomycota</taxon>
        <taxon>Pezizomycotina</taxon>
        <taxon>Sordariomycetes</taxon>
        <taxon>Sordariomycetidae</taxon>
        <taxon>Sordariales</taxon>
        <taxon>Lasiosphaeriaceae</taxon>
        <taxon>Lasiosphaeria</taxon>
    </lineage>
</organism>